<dbReference type="EMBL" id="WBVO01000005">
    <property type="protein sequence ID" value="KAB2810172.1"/>
    <property type="molecule type" value="Genomic_DNA"/>
</dbReference>
<dbReference type="Pfam" id="PF04308">
    <property type="entry name" value="RNaseH_like"/>
    <property type="match status" value="1"/>
</dbReference>
<dbReference type="Proteomes" id="UP000468650">
    <property type="component" value="Unassembled WGS sequence"/>
</dbReference>
<dbReference type="RefSeq" id="WP_151667316.1">
    <property type="nucleotide sequence ID" value="NZ_WBVO01000005.1"/>
</dbReference>
<proteinExistence type="predicted"/>
<dbReference type="PANTHER" id="PTHR39961:SF1">
    <property type="entry name" value="DUF458 DOMAIN-CONTAINING PROTEIN"/>
    <property type="match status" value="1"/>
</dbReference>
<gene>
    <name evidence="1" type="ORF">F8C67_08030</name>
</gene>
<dbReference type="OrthoDB" id="13663at2"/>
<dbReference type="InterPro" id="IPR007405">
    <property type="entry name" value="Phage_KVP40_Orf299"/>
</dbReference>
<comment type="caution">
    <text evidence="1">The sequence shown here is derived from an EMBL/GenBank/DDBJ whole genome shotgun (WGS) entry which is preliminary data.</text>
</comment>
<accession>A0A6N6RHF9</accession>
<dbReference type="AlphaFoldDB" id="A0A6N6RHF9"/>
<dbReference type="PANTHER" id="PTHR39961">
    <property type="entry name" value="HYPOTHETICAL CYTOSOLIC PROTEIN"/>
    <property type="match status" value="1"/>
</dbReference>
<protein>
    <submittedName>
        <fullName evidence="1">Uncharacterized protein</fullName>
    </submittedName>
</protein>
<name>A0A6N6RHF9_9FLAO</name>
<organism evidence="1 2">
    <name type="scientific">Phaeocystidibacter luteus</name>
    <dbReference type="NCBI Taxonomy" id="911197"/>
    <lineage>
        <taxon>Bacteria</taxon>
        <taxon>Pseudomonadati</taxon>
        <taxon>Bacteroidota</taxon>
        <taxon>Flavobacteriia</taxon>
        <taxon>Flavobacteriales</taxon>
        <taxon>Phaeocystidibacteraceae</taxon>
        <taxon>Phaeocystidibacter</taxon>
    </lineage>
</organism>
<evidence type="ECO:0000313" key="2">
    <source>
        <dbReference type="Proteomes" id="UP000468650"/>
    </source>
</evidence>
<evidence type="ECO:0000313" key="1">
    <source>
        <dbReference type="EMBL" id="KAB2810172.1"/>
    </source>
</evidence>
<reference evidence="1 2" key="1">
    <citation type="submission" date="2019-09" db="EMBL/GenBank/DDBJ databases">
        <title>Genomes of family Cryomorphaceae.</title>
        <authorList>
            <person name="Bowman J.P."/>
        </authorList>
    </citation>
    <scope>NUCLEOTIDE SEQUENCE [LARGE SCALE GENOMIC DNA]</scope>
    <source>
        <strain evidence="1 2">LMG 25704</strain>
    </source>
</reference>
<keyword evidence="2" id="KW-1185">Reference proteome</keyword>
<sequence length="160" mass="17972">MSATASKLSVHEGITFRTTQGMVVSDIRQYVRAWLREHPKGKVYIGSDSQVRGNVVKYSTVICLWNVGCGVWEIYSTVKIPRPNDRFSRLWNEVQRSVEVAELLRDVAPVEVHMDFNSDPSFPSYQLYDAGMGLVKSMGFEAAGKPHSWAATCGANRRCQ</sequence>